<protein>
    <submittedName>
        <fullName evidence="1">Uncharacterized protein</fullName>
    </submittedName>
</protein>
<dbReference type="STRING" id="1121305.CLCOL_21530"/>
<dbReference type="AlphaFoldDB" id="A0A151AKZ9"/>
<dbReference type="PATRIC" id="fig|1121305.3.peg.2154"/>
<sequence length="42" mass="4897">MGERSTYFFDLPKKEVIYARHNGIIGIDTNPYGFALIYTKKK</sequence>
<comment type="caution">
    <text evidence="1">The sequence shown here is derived from an EMBL/GenBank/DDBJ whole genome shotgun (WGS) entry which is preliminary data.</text>
</comment>
<reference evidence="1 2" key="1">
    <citation type="submission" date="2016-02" db="EMBL/GenBank/DDBJ databases">
        <title>Genome sequence of Clostridium colicanis DSM 13634.</title>
        <authorList>
            <person name="Poehlein A."/>
            <person name="Daniel R."/>
        </authorList>
    </citation>
    <scope>NUCLEOTIDE SEQUENCE [LARGE SCALE GENOMIC DNA]</scope>
    <source>
        <strain evidence="1 2">DSM 13634</strain>
    </source>
</reference>
<name>A0A151AKZ9_9CLOT</name>
<gene>
    <name evidence="1" type="ORF">CLCOL_21530</name>
</gene>
<organism evidence="1 2">
    <name type="scientific">Clostridium colicanis DSM 13634</name>
    <dbReference type="NCBI Taxonomy" id="1121305"/>
    <lineage>
        <taxon>Bacteria</taxon>
        <taxon>Bacillati</taxon>
        <taxon>Bacillota</taxon>
        <taxon>Clostridia</taxon>
        <taxon>Eubacteriales</taxon>
        <taxon>Clostridiaceae</taxon>
        <taxon>Clostridium</taxon>
    </lineage>
</organism>
<proteinExistence type="predicted"/>
<dbReference type="EMBL" id="LTBB01000012">
    <property type="protein sequence ID" value="KYH28200.1"/>
    <property type="molecule type" value="Genomic_DNA"/>
</dbReference>
<keyword evidence="2" id="KW-1185">Reference proteome</keyword>
<evidence type="ECO:0000313" key="1">
    <source>
        <dbReference type="EMBL" id="KYH28200.1"/>
    </source>
</evidence>
<accession>A0A151AKZ9</accession>
<evidence type="ECO:0000313" key="2">
    <source>
        <dbReference type="Proteomes" id="UP000075374"/>
    </source>
</evidence>
<dbReference type="Proteomes" id="UP000075374">
    <property type="component" value="Unassembled WGS sequence"/>
</dbReference>